<evidence type="ECO:0000313" key="14">
    <source>
        <dbReference type="Proteomes" id="UP000000771"/>
    </source>
</evidence>
<evidence type="ECO:0000256" key="9">
    <source>
        <dbReference type="ARBA" id="ARBA00023125"/>
    </source>
</evidence>
<evidence type="ECO:0000256" key="1">
    <source>
        <dbReference type="ARBA" id="ARBA00004496"/>
    </source>
</evidence>
<sequence length="170" mass="18597">MENDGERRATHATEQLRAAGLRVTAARLAVVRVLERHPHADAESIIAEVRGELGTVSHQTVYGVLQALVEAGLARRIEPAGSPGRYELRVGDNHHHIVCRSCGATVDVDCVVGERPCLTPSETHGYLLDEAEVTFWGLCPACRDGERARHSERVDADIDTGIRGGTQWMR</sequence>
<dbReference type="KEGG" id="afo:Afer_0294"/>
<keyword evidence="6 11" id="KW-0862">Zinc</keyword>
<keyword evidence="3" id="KW-0963">Cytoplasm</keyword>
<evidence type="ECO:0000256" key="6">
    <source>
        <dbReference type="ARBA" id="ARBA00022833"/>
    </source>
</evidence>
<comment type="subcellular location">
    <subcellularLocation>
        <location evidence="1">Cytoplasm</location>
    </subcellularLocation>
</comment>
<dbReference type="GO" id="GO:1900376">
    <property type="term" value="P:regulation of secondary metabolite biosynthetic process"/>
    <property type="evidence" value="ECO:0007669"/>
    <property type="project" value="TreeGrafter"/>
</dbReference>
<proteinExistence type="inferred from homology"/>
<dbReference type="STRING" id="525909.Afer_0294"/>
<comment type="similarity">
    <text evidence="2">Belongs to the Fur family.</text>
</comment>
<dbReference type="GO" id="GO:0005737">
    <property type="term" value="C:cytoplasm"/>
    <property type="evidence" value="ECO:0007669"/>
    <property type="project" value="UniProtKB-SubCell"/>
</dbReference>
<keyword evidence="9" id="KW-0238">DNA-binding</keyword>
<dbReference type="HOGENOM" id="CLU_096072_4_0_11"/>
<keyword evidence="7 12" id="KW-0408">Iron</keyword>
<dbReference type="RefSeq" id="WP_015797766.1">
    <property type="nucleotide sequence ID" value="NC_013124.1"/>
</dbReference>
<dbReference type="PANTHER" id="PTHR33202">
    <property type="entry name" value="ZINC UPTAKE REGULATION PROTEIN"/>
    <property type="match status" value="1"/>
</dbReference>
<protein>
    <submittedName>
        <fullName evidence="13">Ferric uptake regulator, Fur family</fullName>
    </submittedName>
</protein>
<dbReference type="GO" id="GO:0000976">
    <property type="term" value="F:transcription cis-regulatory region binding"/>
    <property type="evidence" value="ECO:0007669"/>
    <property type="project" value="TreeGrafter"/>
</dbReference>
<comment type="cofactor">
    <cofactor evidence="12">
        <name>Mn(2+)</name>
        <dbReference type="ChEBI" id="CHEBI:29035"/>
    </cofactor>
    <cofactor evidence="12">
        <name>Fe(2+)</name>
        <dbReference type="ChEBI" id="CHEBI:29033"/>
    </cofactor>
    <text evidence="12">Binds 1 Mn(2+) or Fe(2+) ion per subunit.</text>
</comment>
<feature type="binding site" evidence="11">
    <location>
        <position position="139"/>
    </location>
    <ligand>
        <name>Zn(2+)</name>
        <dbReference type="ChEBI" id="CHEBI:29105"/>
    </ligand>
</feature>
<dbReference type="InterPro" id="IPR002481">
    <property type="entry name" value="FUR"/>
</dbReference>
<dbReference type="InterPro" id="IPR036390">
    <property type="entry name" value="WH_DNA-bd_sf"/>
</dbReference>
<dbReference type="Proteomes" id="UP000000771">
    <property type="component" value="Chromosome"/>
</dbReference>
<organism evidence="13 14">
    <name type="scientific">Acidimicrobium ferrooxidans (strain DSM 10331 / JCM 15462 / NBRC 103882 / ICP)</name>
    <dbReference type="NCBI Taxonomy" id="525909"/>
    <lineage>
        <taxon>Bacteria</taxon>
        <taxon>Bacillati</taxon>
        <taxon>Actinomycetota</taxon>
        <taxon>Acidimicrobiia</taxon>
        <taxon>Acidimicrobiales</taxon>
        <taxon>Acidimicrobiaceae</taxon>
        <taxon>Acidimicrobium</taxon>
    </lineage>
</organism>
<dbReference type="InterPro" id="IPR036388">
    <property type="entry name" value="WH-like_DNA-bd_sf"/>
</dbReference>
<evidence type="ECO:0000256" key="3">
    <source>
        <dbReference type="ARBA" id="ARBA00022490"/>
    </source>
</evidence>
<evidence type="ECO:0000256" key="8">
    <source>
        <dbReference type="ARBA" id="ARBA00023015"/>
    </source>
</evidence>
<dbReference type="eggNOG" id="COG0735">
    <property type="taxonomic scope" value="Bacteria"/>
</dbReference>
<dbReference type="AlphaFoldDB" id="C7M2L9"/>
<evidence type="ECO:0000256" key="10">
    <source>
        <dbReference type="ARBA" id="ARBA00023163"/>
    </source>
</evidence>
<keyword evidence="4" id="KW-0678">Repressor</keyword>
<dbReference type="OrthoDB" id="5242893at2"/>
<evidence type="ECO:0000313" key="13">
    <source>
        <dbReference type="EMBL" id="ACU53263.1"/>
    </source>
</evidence>
<dbReference type="CDD" id="cd07153">
    <property type="entry name" value="Fur_like"/>
    <property type="match status" value="1"/>
</dbReference>
<evidence type="ECO:0000256" key="2">
    <source>
        <dbReference type="ARBA" id="ARBA00007957"/>
    </source>
</evidence>
<keyword evidence="5 11" id="KW-0479">Metal-binding</keyword>
<keyword evidence="14" id="KW-1185">Reference proteome</keyword>
<dbReference type="Gene3D" id="1.10.10.10">
    <property type="entry name" value="Winged helix-like DNA-binding domain superfamily/Winged helix DNA-binding domain"/>
    <property type="match status" value="1"/>
</dbReference>
<evidence type="ECO:0000256" key="12">
    <source>
        <dbReference type="PIRSR" id="PIRSR602481-2"/>
    </source>
</evidence>
<dbReference type="InterPro" id="IPR043135">
    <property type="entry name" value="Fur_C"/>
</dbReference>
<reference evidence="13 14" key="1">
    <citation type="journal article" date="2009" name="Stand. Genomic Sci.">
        <title>Complete genome sequence of Acidimicrobium ferrooxidans type strain (ICP).</title>
        <authorList>
            <person name="Clum A."/>
            <person name="Nolan M."/>
            <person name="Lang E."/>
            <person name="Glavina Del Rio T."/>
            <person name="Tice H."/>
            <person name="Copeland A."/>
            <person name="Cheng J.F."/>
            <person name="Lucas S."/>
            <person name="Chen F."/>
            <person name="Bruce D."/>
            <person name="Goodwin L."/>
            <person name="Pitluck S."/>
            <person name="Ivanova N."/>
            <person name="Mavrommatis K."/>
            <person name="Mikhailova N."/>
            <person name="Pati A."/>
            <person name="Chen A."/>
            <person name="Palaniappan K."/>
            <person name="Goker M."/>
            <person name="Spring S."/>
            <person name="Land M."/>
            <person name="Hauser L."/>
            <person name="Chang Y.J."/>
            <person name="Jeffries C.C."/>
            <person name="Chain P."/>
            <person name="Bristow J."/>
            <person name="Eisen J.A."/>
            <person name="Markowitz V."/>
            <person name="Hugenholtz P."/>
            <person name="Kyrpides N.C."/>
            <person name="Klenk H.P."/>
            <person name="Lapidus A."/>
        </authorList>
    </citation>
    <scope>NUCLEOTIDE SEQUENCE [LARGE SCALE GENOMIC DNA]</scope>
    <source>
        <strain evidence="14">DSM 10331 / JCM 15462 / NBRC 103882 / ICP</strain>
    </source>
</reference>
<feature type="binding site" evidence="11">
    <location>
        <position position="99"/>
    </location>
    <ligand>
        <name>Zn(2+)</name>
        <dbReference type="ChEBI" id="CHEBI:29105"/>
    </ligand>
</feature>
<evidence type="ECO:0000256" key="5">
    <source>
        <dbReference type="ARBA" id="ARBA00022723"/>
    </source>
</evidence>
<dbReference type="GO" id="GO:0003700">
    <property type="term" value="F:DNA-binding transcription factor activity"/>
    <property type="evidence" value="ECO:0007669"/>
    <property type="project" value="InterPro"/>
</dbReference>
<keyword evidence="10" id="KW-0804">Transcription</keyword>
<feature type="binding site" evidence="11">
    <location>
        <position position="102"/>
    </location>
    <ligand>
        <name>Zn(2+)</name>
        <dbReference type="ChEBI" id="CHEBI:29105"/>
    </ligand>
</feature>
<dbReference type="EMBL" id="CP001631">
    <property type="protein sequence ID" value="ACU53263.1"/>
    <property type="molecule type" value="Genomic_DNA"/>
</dbReference>
<evidence type="ECO:0000256" key="7">
    <source>
        <dbReference type="ARBA" id="ARBA00023004"/>
    </source>
</evidence>
<comment type="cofactor">
    <cofactor evidence="11">
        <name>Zn(2+)</name>
        <dbReference type="ChEBI" id="CHEBI:29105"/>
    </cofactor>
    <text evidence="11">Binds 1 zinc ion per subunit.</text>
</comment>
<dbReference type="GO" id="GO:0008270">
    <property type="term" value="F:zinc ion binding"/>
    <property type="evidence" value="ECO:0007669"/>
    <property type="project" value="TreeGrafter"/>
</dbReference>
<dbReference type="Gene3D" id="3.30.1490.190">
    <property type="match status" value="1"/>
</dbReference>
<dbReference type="PANTHER" id="PTHR33202:SF18">
    <property type="entry name" value="TRANSCRIPTIONAL REGULATOR FURA"/>
    <property type="match status" value="1"/>
</dbReference>
<feature type="binding site" evidence="11">
    <location>
        <position position="142"/>
    </location>
    <ligand>
        <name>Zn(2+)</name>
        <dbReference type="ChEBI" id="CHEBI:29105"/>
    </ligand>
</feature>
<feature type="binding site" evidence="12">
    <location>
        <position position="114"/>
    </location>
    <ligand>
        <name>Fe cation</name>
        <dbReference type="ChEBI" id="CHEBI:24875"/>
    </ligand>
</feature>
<name>C7M2L9_ACIFD</name>
<accession>C7M2L9</accession>
<dbReference type="Pfam" id="PF01475">
    <property type="entry name" value="FUR"/>
    <property type="match status" value="1"/>
</dbReference>
<evidence type="ECO:0000256" key="11">
    <source>
        <dbReference type="PIRSR" id="PIRSR602481-1"/>
    </source>
</evidence>
<gene>
    <name evidence="13" type="ordered locus">Afer_0294</name>
</gene>
<dbReference type="GO" id="GO:0045892">
    <property type="term" value="P:negative regulation of DNA-templated transcription"/>
    <property type="evidence" value="ECO:0007669"/>
    <property type="project" value="TreeGrafter"/>
</dbReference>
<evidence type="ECO:0000256" key="4">
    <source>
        <dbReference type="ARBA" id="ARBA00022491"/>
    </source>
</evidence>
<keyword evidence="8" id="KW-0805">Transcription regulation</keyword>
<dbReference type="SUPFAM" id="SSF46785">
    <property type="entry name" value="Winged helix' DNA-binding domain"/>
    <property type="match status" value="1"/>
</dbReference>